<protein>
    <submittedName>
        <fullName evidence="1">Uncharacterized protein</fullName>
    </submittedName>
</protein>
<proteinExistence type="predicted"/>
<accession>A0A0B6ZTV3</accession>
<gene>
    <name evidence="1" type="primary">ORF77655</name>
</gene>
<dbReference type="EMBL" id="HACG01024416">
    <property type="protein sequence ID" value="CEK71281.1"/>
    <property type="molecule type" value="Transcribed_RNA"/>
</dbReference>
<dbReference type="AlphaFoldDB" id="A0A0B6ZTV3"/>
<sequence length="62" mass="7057">MSHQSYTALKSGATCSNDSAVCYGNKRYLCASGLMREVRQVTDFKKETDQKVKDRIDIYVVF</sequence>
<organism evidence="1">
    <name type="scientific">Arion vulgaris</name>
    <dbReference type="NCBI Taxonomy" id="1028688"/>
    <lineage>
        <taxon>Eukaryota</taxon>
        <taxon>Metazoa</taxon>
        <taxon>Spiralia</taxon>
        <taxon>Lophotrochozoa</taxon>
        <taxon>Mollusca</taxon>
        <taxon>Gastropoda</taxon>
        <taxon>Heterobranchia</taxon>
        <taxon>Euthyneura</taxon>
        <taxon>Panpulmonata</taxon>
        <taxon>Eupulmonata</taxon>
        <taxon>Stylommatophora</taxon>
        <taxon>Helicina</taxon>
        <taxon>Arionoidea</taxon>
        <taxon>Arionidae</taxon>
        <taxon>Arion</taxon>
    </lineage>
</organism>
<reference evidence="1" key="1">
    <citation type="submission" date="2014-12" db="EMBL/GenBank/DDBJ databases">
        <title>Insight into the proteome of Arion vulgaris.</title>
        <authorList>
            <person name="Aradska J."/>
            <person name="Bulat T."/>
            <person name="Smidak R."/>
            <person name="Sarate P."/>
            <person name="Gangsoo J."/>
            <person name="Sialana F."/>
            <person name="Bilban M."/>
            <person name="Lubec G."/>
        </authorList>
    </citation>
    <scope>NUCLEOTIDE SEQUENCE</scope>
    <source>
        <tissue evidence="1">Skin</tissue>
    </source>
</reference>
<evidence type="ECO:0000313" key="1">
    <source>
        <dbReference type="EMBL" id="CEK71281.1"/>
    </source>
</evidence>
<name>A0A0B6ZTV3_9EUPU</name>